<accession>A0A8X6H3A7</accession>
<comment type="caution">
    <text evidence="2">The sequence shown here is derived from an EMBL/GenBank/DDBJ whole genome shotgun (WGS) entry which is preliminary data.</text>
</comment>
<evidence type="ECO:0000313" key="2">
    <source>
        <dbReference type="EMBL" id="GFR16486.1"/>
    </source>
</evidence>
<reference evidence="2" key="1">
    <citation type="submission" date="2020-07" db="EMBL/GenBank/DDBJ databases">
        <title>Multicomponent nature underlies the extraordinary mechanical properties of spider dragline silk.</title>
        <authorList>
            <person name="Kono N."/>
            <person name="Nakamura H."/>
            <person name="Mori M."/>
            <person name="Yoshida Y."/>
            <person name="Ohtoshi R."/>
            <person name="Malay A.D."/>
            <person name="Moran D.A.P."/>
            <person name="Tomita M."/>
            <person name="Numata K."/>
            <person name="Arakawa K."/>
        </authorList>
    </citation>
    <scope>NUCLEOTIDE SEQUENCE</scope>
</reference>
<proteinExistence type="predicted"/>
<name>A0A8X6H3A7_TRICU</name>
<dbReference type="EMBL" id="BMAO01017546">
    <property type="protein sequence ID" value="GFR16486.1"/>
    <property type="molecule type" value="Genomic_DNA"/>
</dbReference>
<organism evidence="2 3">
    <name type="scientific">Trichonephila clavata</name>
    <name type="common">Joro spider</name>
    <name type="synonym">Nephila clavata</name>
    <dbReference type="NCBI Taxonomy" id="2740835"/>
    <lineage>
        <taxon>Eukaryota</taxon>
        <taxon>Metazoa</taxon>
        <taxon>Ecdysozoa</taxon>
        <taxon>Arthropoda</taxon>
        <taxon>Chelicerata</taxon>
        <taxon>Arachnida</taxon>
        <taxon>Araneae</taxon>
        <taxon>Araneomorphae</taxon>
        <taxon>Entelegynae</taxon>
        <taxon>Araneoidea</taxon>
        <taxon>Nephilidae</taxon>
        <taxon>Trichonephila</taxon>
    </lineage>
</organism>
<evidence type="ECO:0000256" key="1">
    <source>
        <dbReference type="SAM" id="MobiDB-lite"/>
    </source>
</evidence>
<feature type="region of interest" description="Disordered" evidence="1">
    <location>
        <begin position="109"/>
        <end position="130"/>
    </location>
</feature>
<feature type="compositionally biased region" description="Basic residues" evidence="1">
    <location>
        <begin position="118"/>
        <end position="130"/>
    </location>
</feature>
<dbReference type="OrthoDB" id="10472686at2759"/>
<dbReference type="AlphaFoldDB" id="A0A8X6H3A7"/>
<sequence>MRSHLNLVLYTLADPIDDVHETYLRTHPLFQLLNALKRLLKKELHESTPPSDDLLEKENKYLEELHYISIRMKQIYDNSCVRFSIRKLEGVLSSLLSWSLHIEKIGDKNSKGIENPSRRKHIDLKKKKNH</sequence>
<dbReference type="Proteomes" id="UP000887116">
    <property type="component" value="Unassembled WGS sequence"/>
</dbReference>
<evidence type="ECO:0000313" key="3">
    <source>
        <dbReference type="Proteomes" id="UP000887116"/>
    </source>
</evidence>
<protein>
    <submittedName>
        <fullName evidence="2">Uncharacterized protein</fullName>
    </submittedName>
</protein>
<keyword evidence="3" id="KW-1185">Reference proteome</keyword>
<gene>
    <name evidence="2" type="ORF">TNCT_83301</name>
</gene>